<protein>
    <submittedName>
        <fullName evidence="2">Ribosomal L7Ae/L30e/S12e/Gadd45 family protein</fullName>
    </submittedName>
</protein>
<evidence type="ECO:0000313" key="2">
    <source>
        <dbReference type="EMBL" id="MBA2133985.1"/>
    </source>
</evidence>
<organism evidence="2 3">
    <name type="scientific">Capillibacterium thermochitinicola</name>
    <dbReference type="NCBI Taxonomy" id="2699427"/>
    <lineage>
        <taxon>Bacteria</taxon>
        <taxon>Bacillati</taxon>
        <taxon>Bacillota</taxon>
        <taxon>Capillibacterium</taxon>
    </lineage>
</organism>
<dbReference type="EMBL" id="JAAKDE010000032">
    <property type="protein sequence ID" value="MBA2133985.1"/>
    <property type="molecule type" value="Genomic_DNA"/>
</dbReference>
<evidence type="ECO:0000259" key="1">
    <source>
        <dbReference type="Pfam" id="PF01248"/>
    </source>
</evidence>
<dbReference type="Proteomes" id="UP000657177">
    <property type="component" value="Unassembled WGS sequence"/>
</dbReference>
<dbReference type="AlphaFoldDB" id="A0A8J6LJP1"/>
<dbReference type="SUPFAM" id="SSF55315">
    <property type="entry name" value="L30e-like"/>
    <property type="match status" value="1"/>
</dbReference>
<proteinExistence type="predicted"/>
<feature type="domain" description="Ribosomal protein eL8/eL30/eS12/Gadd45" evidence="1">
    <location>
        <begin position="9"/>
        <end position="85"/>
    </location>
</feature>
<dbReference type="Gene3D" id="3.30.1330.30">
    <property type="match status" value="1"/>
</dbReference>
<comment type="caution">
    <text evidence="2">The sequence shown here is derived from an EMBL/GenBank/DDBJ whole genome shotgun (WGS) entry which is preliminary data.</text>
</comment>
<keyword evidence="3" id="KW-1185">Reference proteome</keyword>
<dbReference type="InterPro" id="IPR029064">
    <property type="entry name" value="Ribosomal_eL30-like_sf"/>
</dbReference>
<dbReference type="InterPro" id="IPR004038">
    <property type="entry name" value="Ribosomal_eL8/eL30/eS12/Gad45"/>
</dbReference>
<gene>
    <name evidence="2" type="ORF">G5B42_10625</name>
</gene>
<dbReference type="Pfam" id="PF01248">
    <property type="entry name" value="Ribosomal_L7Ae"/>
    <property type="match status" value="1"/>
</dbReference>
<name>A0A8J6LJP1_9FIRM</name>
<evidence type="ECO:0000313" key="3">
    <source>
        <dbReference type="Proteomes" id="UP000657177"/>
    </source>
</evidence>
<accession>A0A8J6LJP1</accession>
<sequence>MLLGEPDLKTRKKRIVGLKQTLRAIQQNKPCIVYLANDVDEHIVKKIKMASAGKDVKIIVTRVGRKELGRICQIDVSAAVVALVQE</sequence>
<reference evidence="2" key="1">
    <citation type="submission" date="2020-06" db="EMBL/GenBank/DDBJ databases">
        <title>Novel chitinolytic bacterium.</title>
        <authorList>
            <person name="Ungkulpasvich U."/>
            <person name="Kosugi A."/>
            <person name="Uke A."/>
        </authorList>
    </citation>
    <scope>NUCLEOTIDE SEQUENCE</scope>
    <source>
        <strain evidence="2">UUS1-1</strain>
    </source>
</reference>